<proteinExistence type="predicted"/>
<evidence type="ECO:0000313" key="2">
    <source>
        <dbReference type="EMBL" id="KAJ1091908.1"/>
    </source>
</evidence>
<reference evidence="2" key="1">
    <citation type="journal article" date="2022" name="bioRxiv">
        <title>Sequencing and chromosome-scale assembly of the giantPleurodeles waltlgenome.</title>
        <authorList>
            <person name="Brown T."/>
            <person name="Elewa A."/>
            <person name="Iarovenko S."/>
            <person name="Subramanian E."/>
            <person name="Araus A.J."/>
            <person name="Petzold A."/>
            <person name="Susuki M."/>
            <person name="Suzuki K.-i.T."/>
            <person name="Hayashi T."/>
            <person name="Toyoda A."/>
            <person name="Oliveira C."/>
            <person name="Osipova E."/>
            <person name="Leigh N.D."/>
            <person name="Simon A."/>
            <person name="Yun M.H."/>
        </authorList>
    </citation>
    <scope>NUCLEOTIDE SEQUENCE</scope>
    <source>
        <strain evidence="2">20211129_DDA</strain>
        <tissue evidence="2">Liver</tissue>
    </source>
</reference>
<sequence>MEDVPRRDEGCRNVPTQKYRKQALLAARVAVEVLDAAGDQEGPGCRPLEEETEGAFSNSESSHRSRQHPQKYPNRHLEDVRTGAGSESQRRIPRCGSPTQRVEHCKTECWGPRLGCAQRKSWKSAQKPE</sequence>
<keyword evidence="3" id="KW-1185">Reference proteome</keyword>
<dbReference type="EMBL" id="JANPWB010000015">
    <property type="protein sequence ID" value="KAJ1091908.1"/>
    <property type="molecule type" value="Genomic_DNA"/>
</dbReference>
<feature type="region of interest" description="Disordered" evidence="1">
    <location>
        <begin position="36"/>
        <end position="102"/>
    </location>
</feature>
<gene>
    <name evidence="2" type="ORF">NDU88_005022</name>
</gene>
<accession>A0AAV7LR12</accession>
<dbReference type="Proteomes" id="UP001066276">
    <property type="component" value="Chromosome 11"/>
</dbReference>
<protein>
    <submittedName>
        <fullName evidence="2">Uncharacterized protein</fullName>
    </submittedName>
</protein>
<organism evidence="2 3">
    <name type="scientific">Pleurodeles waltl</name>
    <name type="common">Iberian ribbed newt</name>
    <dbReference type="NCBI Taxonomy" id="8319"/>
    <lineage>
        <taxon>Eukaryota</taxon>
        <taxon>Metazoa</taxon>
        <taxon>Chordata</taxon>
        <taxon>Craniata</taxon>
        <taxon>Vertebrata</taxon>
        <taxon>Euteleostomi</taxon>
        <taxon>Amphibia</taxon>
        <taxon>Batrachia</taxon>
        <taxon>Caudata</taxon>
        <taxon>Salamandroidea</taxon>
        <taxon>Salamandridae</taxon>
        <taxon>Pleurodelinae</taxon>
        <taxon>Pleurodeles</taxon>
    </lineage>
</organism>
<evidence type="ECO:0000256" key="1">
    <source>
        <dbReference type="SAM" id="MobiDB-lite"/>
    </source>
</evidence>
<evidence type="ECO:0000313" key="3">
    <source>
        <dbReference type="Proteomes" id="UP001066276"/>
    </source>
</evidence>
<name>A0AAV7LR12_PLEWA</name>
<comment type="caution">
    <text evidence="2">The sequence shown here is derived from an EMBL/GenBank/DDBJ whole genome shotgun (WGS) entry which is preliminary data.</text>
</comment>
<dbReference type="AlphaFoldDB" id="A0AAV7LR12"/>